<reference evidence="2 3" key="1">
    <citation type="submission" date="2014-05" db="EMBL/GenBank/DDBJ databases">
        <title>Draft Genome Sequence of Kitasatospora cheerisanensis KCTC 2395.</title>
        <authorList>
            <person name="Nam D.H."/>
        </authorList>
    </citation>
    <scope>NUCLEOTIDE SEQUENCE [LARGE SCALE GENOMIC DNA]</scope>
    <source>
        <strain evidence="2 3">KCTC 2395</strain>
    </source>
</reference>
<proteinExistence type="predicted"/>
<keyword evidence="3" id="KW-1185">Reference proteome</keyword>
<accession>A0A066YI83</accession>
<evidence type="ECO:0000313" key="2">
    <source>
        <dbReference type="EMBL" id="KDN80872.1"/>
    </source>
</evidence>
<gene>
    <name evidence="2" type="ORF">KCH_73620</name>
</gene>
<dbReference type="AlphaFoldDB" id="A0A066YI83"/>
<feature type="compositionally biased region" description="Basic and acidic residues" evidence="1">
    <location>
        <begin position="1"/>
        <end position="10"/>
    </location>
</feature>
<dbReference type="PATRIC" id="fig|1348663.4.peg.7116"/>
<feature type="region of interest" description="Disordered" evidence="1">
    <location>
        <begin position="1"/>
        <end position="49"/>
    </location>
</feature>
<protein>
    <submittedName>
        <fullName evidence="2">Uncharacterized protein</fullName>
    </submittedName>
</protein>
<evidence type="ECO:0000313" key="3">
    <source>
        <dbReference type="Proteomes" id="UP000027178"/>
    </source>
</evidence>
<name>A0A066YI83_9ACTN</name>
<dbReference type="HOGENOM" id="CLU_112486_0_0_11"/>
<comment type="caution">
    <text evidence="2">The sequence shown here is derived from an EMBL/GenBank/DDBJ whole genome shotgun (WGS) entry which is preliminary data.</text>
</comment>
<evidence type="ECO:0000256" key="1">
    <source>
        <dbReference type="SAM" id="MobiDB-lite"/>
    </source>
</evidence>
<feature type="compositionally biased region" description="Low complexity" evidence="1">
    <location>
        <begin position="30"/>
        <end position="44"/>
    </location>
</feature>
<dbReference type="eggNOG" id="ENOG5031H5C">
    <property type="taxonomic scope" value="Bacteria"/>
</dbReference>
<organism evidence="2 3">
    <name type="scientific">Kitasatospora cheerisanensis KCTC 2395</name>
    <dbReference type="NCBI Taxonomy" id="1348663"/>
    <lineage>
        <taxon>Bacteria</taxon>
        <taxon>Bacillati</taxon>
        <taxon>Actinomycetota</taxon>
        <taxon>Actinomycetes</taxon>
        <taxon>Kitasatosporales</taxon>
        <taxon>Streptomycetaceae</taxon>
        <taxon>Kitasatospora</taxon>
    </lineage>
</organism>
<sequence length="247" mass="24475">MQRDARRGAEQFDPGRSSCRRDGPSPPGPAAAAAPGPGRPAAPAGAGGRARRGTRAVIAMGVAAAGIAVLASCGGSSGEDPVQAAMSTFEVGPQVENFSGEPASPLASVHSSAVASASAAQASASQRAAQFEASANAQVAAGRDKATQVLATAQGPGNALDDVTLTGVPAQETGGLAAAKVTVRNSTLETRSYAIQVDFTDASGHTVDSSVVGVENLASNASANPVVFSTKSSETTLIPVVVKAYRY</sequence>
<dbReference type="Proteomes" id="UP000027178">
    <property type="component" value="Unassembled WGS sequence"/>
</dbReference>
<dbReference type="EMBL" id="JNBY01000159">
    <property type="protein sequence ID" value="KDN80872.1"/>
    <property type="molecule type" value="Genomic_DNA"/>
</dbReference>